<feature type="signal peptide" evidence="2">
    <location>
        <begin position="1"/>
        <end position="27"/>
    </location>
</feature>
<dbReference type="KEGG" id="psty:BFS30_05250"/>
<feature type="domain" description="SbsA Ig-like" evidence="3">
    <location>
        <begin position="38"/>
        <end position="137"/>
    </location>
</feature>
<dbReference type="EMBL" id="CP017141">
    <property type="protein sequence ID" value="AOM76614.1"/>
    <property type="molecule type" value="Genomic_DNA"/>
</dbReference>
<dbReference type="Pfam" id="PF13205">
    <property type="entry name" value="Big_5"/>
    <property type="match status" value="1"/>
</dbReference>
<dbReference type="Proteomes" id="UP000094313">
    <property type="component" value="Chromosome"/>
</dbReference>
<accession>A0A1D7QDD2</accession>
<reference evidence="4 5" key="1">
    <citation type="submission" date="2016-08" db="EMBL/GenBank/DDBJ databases">
        <authorList>
            <person name="Seilhamer J.J."/>
        </authorList>
    </citation>
    <scope>NUCLEOTIDE SEQUENCE [LARGE SCALE GENOMIC DNA]</scope>
    <source>
        <strain evidence="4 5">DX4</strain>
    </source>
</reference>
<dbReference type="SUPFAM" id="SSF49452">
    <property type="entry name" value="Starch-binding domain-like"/>
    <property type="match status" value="1"/>
</dbReference>
<dbReference type="InterPro" id="IPR032812">
    <property type="entry name" value="SbsA_Ig"/>
</dbReference>
<proteinExistence type="predicted"/>
<dbReference type="PROSITE" id="PS51257">
    <property type="entry name" value="PROKAR_LIPOPROTEIN"/>
    <property type="match status" value="1"/>
</dbReference>
<keyword evidence="1 2" id="KW-0732">Signal</keyword>
<sequence>MAKNSIVSNFRLFASLLLLTSLIYSCASIQQPQGGPRDTTPPKVLKIEPKNLTTNFNAKKISIEFDEYFKLQNEFKEFSISPELKVAPTLKTKKKVLEISFTDSLEKNTTYTLNFGKAITDINESNVLKNFSYVFSTGSKLDSLSIKGKITNSTTGEPEIEAVAFLLPIKRDSIFGKSRPSIYTLTDSSGNYSLNNLREGTYKIYALKEKGGDKIYQQSTDEIGFIKDSIVLKHNLDTVNMSVFKEDATVFRILDRRINADGSISFALNQKLKKPEVTIMEPATLDATKFSKFSKNNDSLKIWLTDLSFDSTKISIKSDGKLLQSSTLTRGKKETYTRSLSAIDNLEERTLNPNKSLKLTFNFPILSADASKITLLEDSVERKNFTLVKDSSDFLSYHIKYPWRIKKTYQMKFEAGAFTAIFNTKNKEFTKDFKLGSKDDYGSLIVKIIPPEKNKSYIVEIIDGNKNAVNTMVITNDTTARFANYKAGKYFIRITYDNNKNGRWDTGSVTEGRQPEKIWNEPKELSIRALWERNEVINIPKE</sequence>
<keyword evidence="5" id="KW-1185">Reference proteome</keyword>
<name>A0A1D7QDD2_9SPHI</name>
<protein>
    <recommendedName>
        <fullName evidence="3">SbsA Ig-like domain-containing protein</fullName>
    </recommendedName>
</protein>
<evidence type="ECO:0000259" key="3">
    <source>
        <dbReference type="Pfam" id="PF13205"/>
    </source>
</evidence>
<dbReference type="GO" id="GO:0030246">
    <property type="term" value="F:carbohydrate binding"/>
    <property type="evidence" value="ECO:0007669"/>
    <property type="project" value="InterPro"/>
</dbReference>
<organism evidence="4 5">
    <name type="scientific">Pedobacter steynii</name>
    <dbReference type="NCBI Taxonomy" id="430522"/>
    <lineage>
        <taxon>Bacteria</taxon>
        <taxon>Pseudomonadati</taxon>
        <taxon>Bacteroidota</taxon>
        <taxon>Sphingobacteriia</taxon>
        <taxon>Sphingobacteriales</taxon>
        <taxon>Sphingobacteriaceae</taxon>
        <taxon>Pedobacter</taxon>
    </lineage>
</organism>
<dbReference type="RefSeq" id="WP_069378309.1">
    <property type="nucleotide sequence ID" value="NZ_CP017141.1"/>
</dbReference>
<dbReference type="InterPro" id="IPR013784">
    <property type="entry name" value="Carb-bd-like_fold"/>
</dbReference>
<evidence type="ECO:0000313" key="5">
    <source>
        <dbReference type="Proteomes" id="UP000094313"/>
    </source>
</evidence>
<dbReference type="AlphaFoldDB" id="A0A1D7QDD2"/>
<evidence type="ECO:0000256" key="1">
    <source>
        <dbReference type="ARBA" id="ARBA00022729"/>
    </source>
</evidence>
<dbReference type="OrthoDB" id="9809989at2"/>
<gene>
    <name evidence="4" type="ORF">BFS30_05250</name>
</gene>
<evidence type="ECO:0000313" key="4">
    <source>
        <dbReference type="EMBL" id="AOM76614.1"/>
    </source>
</evidence>
<feature type="chain" id="PRO_5009098387" description="SbsA Ig-like domain-containing protein" evidence="2">
    <location>
        <begin position="28"/>
        <end position="542"/>
    </location>
</feature>
<dbReference type="Gene3D" id="2.60.40.1120">
    <property type="entry name" value="Carboxypeptidase-like, regulatory domain"/>
    <property type="match status" value="1"/>
</dbReference>
<evidence type="ECO:0000256" key="2">
    <source>
        <dbReference type="SAM" id="SignalP"/>
    </source>
</evidence>